<proteinExistence type="predicted"/>
<dbReference type="Proteomes" id="UP001054252">
    <property type="component" value="Unassembled WGS sequence"/>
</dbReference>
<keyword evidence="2" id="KW-1185">Reference proteome</keyword>
<evidence type="ECO:0000313" key="1">
    <source>
        <dbReference type="EMBL" id="GKV47226.1"/>
    </source>
</evidence>
<dbReference type="AlphaFoldDB" id="A0AAV5MBH6"/>
<sequence>MSELLLHLQFHSPKSPDKSKQIPPRHPWVLLLLTLD</sequence>
<organism evidence="1 2">
    <name type="scientific">Rubroshorea leprosula</name>
    <dbReference type="NCBI Taxonomy" id="152421"/>
    <lineage>
        <taxon>Eukaryota</taxon>
        <taxon>Viridiplantae</taxon>
        <taxon>Streptophyta</taxon>
        <taxon>Embryophyta</taxon>
        <taxon>Tracheophyta</taxon>
        <taxon>Spermatophyta</taxon>
        <taxon>Magnoliopsida</taxon>
        <taxon>eudicotyledons</taxon>
        <taxon>Gunneridae</taxon>
        <taxon>Pentapetalae</taxon>
        <taxon>rosids</taxon>
        <taxon>malvids</taxon>
        <taxon>Malvales</taxon>
        <taxon>Dipterocarpaceae</taxon>
        <taxon>Rubroshorea</taxon>
    </lineage>
</organism>
<comment type="caution">
    <text evidence="1">The sequence shown here is derived from an EMBL/GenBank/DDBJ whole genome shotgun (WGS) entry which is preliminary data.</text>
</comment>
<reference evidence="1 2" key="1">
    <citation type="journal article" date="2021" name="Commun. Biol.">
        <title>The genome of Shorea leprosula (Dipterocarpaceae) highlights the ecological relevance of drought in aseasonal tropical rainforests.</title>
        <authorList>
            <person name="Ng K.K.S."/>
            <person name="Kobayashi M.J."/>
            <person name="Fawcett J.A."/>
            <person name="Hatakeyama M."/>
            <person name="Paape T."/>
            <person name="Ng C.H."/>
            <person name="Ang C.C."/>
            <person name="Tnah L.H."/>
            <person name="Lee C.T."/>
            <person name="Nishiyama T."/>
            <person name="Sese J."/>
            <person name="O'Brien M.J."/>
            <person name="Copetti D."/>
            <person name="Mohd Noor M.I."/>
            <person name="Ong R.C."/>
            <person name="Putra M."/>
            <person name="Sireger I.Z."/>
            <person name="Indrioko S."/>
            <person name="Kosugi Y."/>
            <person name="Izuno A."/>
            <person name="Isagi Y."/>
            <person name="Lee S.L."/>
            <person name="Shimizu K.K."/>
        </authorList>
    </citation>
    <scope>NUCLEOTIDE SEQUENCE [LARGE SCALE GENOMIC DNA]</scope>
    <source>
        <strain evidence="1">214</strain>
    </source>
</reference>
<dbReference type="EMBL" id="BPVZ01000223">
    <property type="protein sequence ID" value="GKV47226.1"/>
    <property type="molecule type" value="Genomic_DNA"/>
</dbReference>
<evidence type="ECO:0000313" key="2">
    <source>
        <dbReference type="Proteomes" id="UP001054252"/>
    </source>
</evidence>
<name>A0AAV5MBH6_9ROSI</name>
<gene>
    <name evidence="1" type="ORF">SLEP1_g54143</name>
</gene>
<protein>
    <submittedName>
        <fullName evidence="1">Uncharacterized protein</fullName>
    </submittedName>
</protein>
<accession>A0AAV5MBH6</accession>